<feature type="domain" description="3'-5' exonuclease" evidence="4">
    <location>
        <begin position="1"/>
        <end position="164"/>
    </location>
</feature>
<proteinExistence type="inferred from homology"/>
<dbReference type="GO" id="GO:0003887">
    <property type="term" value="F:DNA-directed DNA polymerase activity"/>
    <property type="evidence" value="ECO:0007669"/>
    <property type="project" value="UniProtKB-EC"/>
</dbReference>
<dbReference type="AlphaFoldDB" id="A0A7Z7LU67"/>
<dbReference type="InterPro" id="IPR012337">
    <property type="entry name" value="RNaseH-like_sf"/>
</dbReference>
<evidence type="ECO:0000256" key="2">
    <source>
        <dbReference type="ARBA" id="ARBA00012417"/>
    </source>
</evidence>
<dbReference type="InterPro" id="IPR013520">
    <property type="entry name" value="Ribonucl_H"/>
</dbReference>
<dbReference type="SUPFAM" id="SSF53098">
    <property type="entry name" value="Ribonuclease H-like"/>
    <property type="match status" value="1"/>
</dbReference>
<dbReference type="PANTHER" id="PTHR10133:SF27">
    <property type="entry name" value="DNA POLYMERASE NU"/>
    <property type="match status" value="1"/>
</dbReference>
<dbReference type="RefSeq" id="WP_115172428.1">
    <property type="nucleotide sequence ID" value="NZ_JACLEQ010000006.1"/>
</dbReference>
<organism evidence="6 7">
    <name type="scientific">Elizabethkingia anophelis</name>
    <dbReference type="NCBI Taxonomy" id="1117645"/>
    <lineage>
        <taxon>Bacteria</taxon>
        <taxon>Pseudomonadati</taxon>
        <taxon>Bacteroidota</taxon>
        <taxon>Flavobacteriia</taxon>
        <taxon>Flavobacteriales</taxon>
        <taxon>Weeksellaceae</taxon>
        <taxon>Elizabethkingia</taxon>
    </lineage>
</organism>
<dbReference type="InterPro" id="IPR002298">
    <property type="entry name" value="DNA_polymerase_A"/>
</dbReference>
<feature type="domain" description="Exonuclease" evidence="5">
    <location>
        <begin position="5"/>
        <end position="165"/>
    </location>
</feature>
<dbReference type="Gene3D" id="3.30.420.10">
    <property type="entry name" value="Ribonuclease H-like superfamily/Ribonuclease H"/>
    <property type="match status" value="1"/>
</dbReference>
<dbReference type="Proteomes" id="UP000254876">
    <property type="component" value="Unassembled WGS sequence"/>
</dbReference>
<comment type="caution">
    <text evidence="6">The sequence shown here is derived from an EMBL/GenBank/DDBJ whole genome shotgun (WGS) entry which is preliminary data.</text>
</comment>
<dbReference type="PANTHER" id="PTHR10133">
    <property type="entry name" value="DNA POLYMERASE I"/>
    <property type="match status" value="1"/>
</dbReference>
<evidence type="ECO:0000313" key="7">
    <source>
        <dbReference type="Proteomes" id="UP000254876"/>
    </source>
</evidence>
<reference evidence="6 7" key="1">
    <citation type="submission" date="2018-06" db="EMBL/GenBank/DDBJ databases">
        <authorList>
            <consortium name="Pathogen Informatics"/>
            <person name="Doyle S."/>
        </authorList>
    </citation>
    <scope>NUCLEOTIDE SEQUENCE [LARGE SCALE GENOMIC DNA]</scope>
    <source>
        <strain evidence="6 7">NCTC10588</strain>
    </source>
</reference>
<comment type="catalytic activity">
    <reaction evidence="3">
        <text>DNA(n) + a 2'-deoxyribonucleoside 5'-triphosphate = DNA(n+1) + diphosphate</text>
        <dbReference type="Rhea" id="RHEA:22508"/>
        <dbReference type="Rhea" id="RHEA-COMP:17339"/>
        <dbReference type="Rhea" id="RHEA-COMP:17340"/>
        <dbReference type="ChEBI" id="CHEBI:33019"/>
        <dbReference type="ChEBI" id="CHEBI:61560"/>
        <dbReference type="ChEBI" id="CHEBI:173112"/>
        <dbReference type="EC" id="2.7.7.7"/>
    </reaction>
</comment>
<dbReference type="EMBL" id="UFYD01000001">
    <property type="protein sequence ID" value="STC98362.1"/>
    <property type="molecule type" value="Genomic_DNA"/>
</dbReference>
<dbReference type="GO" id="GO:0006261">
    <property type="term" value="P:DNA-templated DNA replication"/>
    <property type="evidence" value="ECO:0007669"/>
    <property type="project" value="InterPro"/>
</dbReference>
<keyword evidence="6" id="KW-0548">Nucleotidyltransferase</keyword>
<sequence>MRKEKILAIDLETTGLDPFIDYIVSIAISFEKGTGFNIVLPFYKNKARAKEFLRPILPILEDETITKVFHNAKFDLKFFHQYGIDIKGEIIDTMILDYLLDPNRKTHGLKEISELHLQYHQISYKEMLKDIVIVDVPKEELTKYACEDADLTLQLYHYLIQQLNQNWNGYSN</sequence>
<dbReference type="InterPro" id="IPR002562">
    <property type="entry name" value="3'-5'_exonuclease_dom"/>
</dbReference>
<keyword evidence="6" id="KW-0808">Transferase</keyword>
<dbReference type="GO" id="GO:0006302">
    <property type="term" value="P:double-strand break repair"/>
    <property type="evidence" value="ECO:0007669"/>
    <property type="project" value="TreeGrafter"/>
</dbReference>
<comment type="similarity">
    <text evidence="1">Belongs to the DNA polymerase type-A family.</text>
</comment>
<evidence type="ECO:0000313" key="6">
    <source>
        <dbReference type="EMBL" id="STC98362.1"/>
    </source>
</evidence>
<dbReference type="InterPro" id="IPR036397">
    <property type="entry name" value="RNaseH_sf"/>
</dbReference>
<dbReference type="EC" id="2.7.7.7" evidence="2"/>
<protein>
    <recommendedName>
        <fullName evidence="2">DNA-directed DNA polymerase</fullName>
        <ecNumber evidence="2">2.7.7.7</ecNumber>
    </recommendedName>
</protein>
<name>A0A7Z7LU67_9FLAO</name>
<gene>
    <name evidence="6" type="primary">polA_2</name>
    <name evidence="6" type="ORF">NCTC10588_01066</name>
</gene>
<evidence type="ECO:0000259" key="4">
    <source>
        <dbReference type="SMART" id="SM00474"/>
    </source>
</evidence>
<evidence type="ECO:0000259" key="5">
    <source>
        <dbReference type="SMART" id="SM00479"/>
    </source>
</evidence>
<accession>A0A7Z7LU67</accession>
<dbReference type="SMART" id="SM00479">
    <property type="entry name" value="EXOIII"/>
    <property type="match status" value="1"/>
</dbReference>
<dbReference type="GO" id="GO:0003676">
    <property type="term" value="F:nucleic acid binding"/>
    <property type="evidence" value="ECO:0007669"/>
    <property type="project" value="InterPro"/>
</dbReference>
<dbReference type="Pfam" id="PF01612">
    <property type="entry name" value="DNA_pol_A_exo1"/>
    <property type="match status" value="1"/>
</dbReference>
<evidence type="ECO:0000256" key="3">
    <source>
        <dbReference type="ARBA" id="ARBA00049244"/>
    </source>
</evidence>
<dbReference type="SMART" id="SM00474">
    <property type="entry name" value="35EXOc"/>
    <property type="match status" value="1"/>
</dbReference>
<dbReference type="CDD" id="cd06139">
    <property type="entry name" value="DNA_polA_I_Ecoli_like_exo"/>
    <property type="match status" value="1"/>
</dbReference>
<dbReference type="GO" id="GO:0008408">
    <property type="term" value="F:3'-5' exonuclease activity"/>
    <property type="evidence" value="ECO:0007669"/>
    <property type="project" value="InterPro"/>
</dbReference>
<evidence type="ECO:0000256" key="1">
    <source>
        <dbReference type="ARBA" id="ARBA00007705"/>
    </source>
</evidence>